<keyword evidence="2" id="KW-1185">Reference proteome</keyword>
<dbReference type="EMBL" id="NNAY01003226">
    <property type="protein sequence ID" value="OXU19765.1"/>
    <property type="molecule type" value="Genomic_DNA"/>
</dbReference>
<protein>
    <submittedName>
        <fullName evidence="1">Uncharacterized protein</fullName>
    </submittedName>
</protein>
<dbReference type="Proteomes" id="UP000215335">
    <property type="component" value="Unassembled WGS sequence"/>
</dbReference>
<proteinExistence type="predicted"/>
<comment type="caution">
    <text evidence="1">The sequence shown here is derived from an EMBL/GenBank/DDBJ whole genome shotgun (WGS) entry which is preliminary data.</text>
</comment>
<feature type="non-terminal residue" evidence="1">
    <location>
        <position position="1"/>
    </location>
</feature>
<gene>
    <name evidence="1" type="ORF">TSAR_014209</name>
</gene>
<evidence type="ECO:0000313" key="2">
    <source>
        <dbReference type="Proteomes" id="UP000215335"/>
    </source>
</evidence>
<name>A0A232EN29_9HYME</name>
<sequence>APKREQAIVLDSIEGLTIDDYIDGLEKVIDLNHVRFISKISGLRVCIYLANTRLVENFANLRITVKNIQLKIRPLLEQNKRVVISHVSPHIPNDIIQDYFKSLGIQPMSAISMIKASLSKPGRSHILSFRRQTNIRKEDLHLIPESVKIVYDDTPSWIYFSADSMLCHNCQQSGHTAKSISNKKEVSKILTDLDVFICVESWLSKKNDNFLFAGFKTFRRDRPDKIEEEYLAYKTNTNITSPPTSVEIASITLTNVNPMLDLIICYRAPSLTLTNLQWDQI</sequence>
<accession>A0A232EN29</accession>
<dbReference type="OrthoDB" id="7701518at2759"/>
<reference evidence="1 2" key="1">
    <citation type="journal article" date="2017" name="Curr. Biol.">
        <title>The Evolution of Venom by Co-option of Single-Copy Genes.</title>
        <authorList>
            <person name="Martinson E.O."/>
            <person name="Mrinalini"/>
            <person name="Kelkar Y.D."/>
            <person name="Chang C.H."/>
            <person name="Werren J.H."/>
        </authorList>
    </citation>
    <scope>NUCLEOTIDE SEQUENCE [LARGE SCALE GENOMIC DNA]</scope>
    <source>
        <strain evidence="1 2">Alberta</strain>
        <tissue evidence="1">Whole body</tissue>
    </source>
</reference>
<dbReference type="STRING" id="543379.A0A232EN29"/>
<evidence type="ECO:0000313" key="1">
    <source>
        <dbReference type="EMBL" id="OXU19765.1"/>
    </source>
</evidence>
<organism evidence="1 2">
    <name type="scientific">Trichomalopsis sarcophagae</name>
    <dbReference type="NCBI Taxonomy" id="543379"/>
    <lineage>
        <taxon>Eukaryota</taxon>
        <taxon>Metazoa</taxon>
        <taxon>Ecdysozoa</taxon>
        <taxon>Arthropoda</taxon>
        <taxon>Hexapoda</taxon>
        <taxon>Insecta</taxon>
        <taxon>Pterygota</taxon>
        <taxon>Neoptera</taxon>
        <taxon>Endopterygota</taxon>
        <taxon>Hymenoptera</taxon>
        <taxon>Apocrita</taxon>
        <taxon>Proctotrupomorpha</taxon>
        <taxon>Chalcidoidea</taxon>
        <taxon>Pteromalidae</taxon>
        <taxon>Pteromalinae</taxon>
        <taxon>Trichomalopsis</taxon>
    </lineage>
</organism>
<dbReference type="AlphaFoldDB" id="A0A232EN29"/>